<evidence type="ECO:0000256" key="4">
    <source>
        <dbReference type="ARBA" id="ARBA00022723"/>
    </source>
</evidence>
<evidence type="ECO:0000259" key="11">
    <source>
        <dbReference type="Pfam" id="PF02581"/>
    </source>
</evidence>
<comment type="catalytic activity">
    <reaction evidence="9 10">
        <text>2-[(2R,5Z)-2-carboxy-4-methylthiazol-5(2H)-ylidene]ethyl phosphate + 4-amino-2-methyl-5-(diphosphooxymethyl)pyrimidine + 2 H(+) = thiamine phosphate + CO2 + diphosphate</text>
        <dbReference type="Rhea" id="RHEA:47844"/>
        <dbReference type="ChEBI" id="CHEBI:15378"/>
        <dbReference type="ChEBI" id="CHEBI:16526"/>
        <dbReference type="ChEBI" id="CHEBI:33019"/>
        <dbReference type="ChEBI" id="CHEBI:37575"/>
        <dbReference type="ChEBI" id="CHEBI:57841"/>
        <dbReference type="ChEBI" id="CHEBI:62899"/>
        <dbReference type="EC" id="2.5.1.3"/>
    </reaction>
</comment>
<evidence type="ECO:0000256" key="8">
    <source>
        <dbReference type="ARBA" id="ARBA00047851"/>
    </source>
</evidence>
<name>W5Y2G0_9CORY</name>
<dbReference type="UniPathway" id="UPA00060">
    <property type="reaction ID" value="UER00141"/>
</dbReference>
<dbReference type="Gene3D" id="3.20.20.70">
    <property type="entry name" value="Aldolase class I"/>
    <property type="match status" value="1"/>
</dbReference>
<comment type="catalytic activity">
    <reaction evidence="8 10">
        <text>2-(2-carboxy-4-methylthiazol-5-yl)ethyl phosphate + 4-amino-2-methyl-5-(diphosphooxymethyl)pyrimidine + 2 H(+) = thiamine phosphate + CO2 + diphosphate</text>
        <dbReference type="Rhea" id="RHEA:47848"/>
        <dbReference type="ChEBI" id="CHEBI:15378"/>
        <dbReference type="ChEBI" id="CHEBI:16526"/>
        <dbReference type="ChEBI" id="CHEBI:33019"/>
        <dbReference type="ChEBI" id="CHEBI:37575"/>
        <dbReference type="ChEBI" id="CHEBI:57841"/>
        <dbReference type="ChEBI" id="CHEBI:62890"/>
        <dbReference type="EC" id="2.5.1.3"/>
    </reaction>
</comment>
<evidence type="ECO:0000313" key="13">
    <source>
        <dbReference type="Proteomes" id="UP000019222"/>
    </source>
</evidence>
<comment type="caution">
    <text evidence="10">Lacks conserved residue(s) required for the propagation of feature annotation.</text>
</comment>
<dbReference type="GO" id="GO:0000287">
    <property type="term" value="F:magnesium ion binding"/>
    <property type="evidence" value="ECO:0007669"/>
    <property type="project" value="UniProtKB-UniRule"/>
</dbReference>
<accession>W5Y2G0</accession>
<feature type="binding site" evidence="10">
    <location>
        <begin position="35"/>
        <end position="39"/>
    </location>
    <ligand>
        <name>4-amino-2-methyl-5-(diphosphooxymethyl)pyrimidine</name>
        <dbReference type="ChEBI" id="CHEBI:57841"/>
    </ligand>
</feature>
<dbReference type="GO" id="GO:0004789">
    <property type="term" value="F:thiamine-phosphate diphosphorylase activity"/>
    <property type="evidence" value="ECO:0007669"/>
    <property type="project" value="UniProtKB-UniRule"/>
</dbReference>
<dbReference type="CDD" id="cd00564">
    <property type="entry name" value="TMP_TenI"/>
    <property type="match status" value="1"/>
</dbReference>
<evidence type="ECO:0000256" key="1">
    <source>
        <dbReference type="ARBA" id="ARBA00003814"/>
    </source>
</evidence>
<comment type="similarity">
    <text evidence="10">Belongs to the thiamine-phosphate synthase family.</text>
</comment>
<dbReference type="PANTHER" id="PTHR20857">
    <property type="entry name" value="THIAMINE-PHOSPHATE PYROPHOSPHORYLASE"/>
    <property type="match status" value="1"/>
</dbReference>
<dbReference type="HAMAP" id="MF_00097">
    <property type="entry name" value="TMP_synthase"/>
    <property type="match status" value="1"/>
</dbReference>
<comment type="function">
    <text evidence="1 10">Condenses 4-methyl-5-(beta-hydroxyethyl)thiazole monophosphate (THZ-P) and 2-methyl-4-amino-5-hydroxymethyl pyrimidine pyrophosphate (HMP-PP) to form thiamine monophosphate (TMP).</text>
</comment>
<evidence type="ECO:0000256" key="3">
    <source>
        <dbReference type="ARBA" id="ARBA00022679"/>
    </source>
</evidence>
<dbReference type="STRING" id="1224164.B843_08475"/>
<evidence type="ECO:0000256" key="10">
    <source>
        <dbReference type="HAMAP-Rule" id="MF_00097"/>
    </source>
</evidence>
<feature type="binding site" evidence="10">
    <location>
        <position position="144"/>
    </location>
    <ligand>
        <name>4-amino-2-methyl-5-(diphosphooxymethyl)pyrimidine</name>
        <dbReference type="ChEBI" id="CHEBI:57841"/>
    </ligand>
</feature>
<gene>
    <name evidence="10 12" type="primary">thiE</name>
    <name evidence="12" type="ORF">B843_08475</name>
</gene>
<feature type="binding site" evidence="10">
    <location>
        <position position="70"/>
    </location>
    <ligand>
        <name>Mg(2+)</name>
        <dbReference type="ChEBI" id="CHEBI:18420"/>
    </ligand>
</feature>
<sequence>MPVDYRCYFVTGAGDPREVADRAAQAASGGAGVIQVRSKPISARSLLALARSVSEAVAAANPATRVLVDDRVDVALALMREGANVHGVHVGQDDLPVPAVRSLLGPQAIIGLTTGTLELVRAANKVAGALDYVGCGPFRPTPTKDSGRVPLGVAGYAPIVKESLVPVVAIGDVTADDVAELAATGIAGTAIVRGIMNADSPSDYCATVLAEFERGRR</sequence>
<dbReference type="PANTHER" id="PTHR20857:SF15">
    <property type="entry name" value="THIAMINE-PHOSPHATE SYNTHASE"/>
    <property type="match status" value="1"/>
</dbReference>
<dbReference type="GO" id="GO:0009228">
    <property type="term" value="P:thiamine biosynthetic process"/>
    <property type="evidence" value="ECO:0007669"/>
    <property type="project" value="UniProtKB-KW"/>
</dbReference>
<evidence type="ECO:0000313" key="12">
    <source>
        <dbReference type="EMBL" id="AHI23080.1"/>
    </source>
</evidence>
<feature type="binding site" evidence="10">
    <location>
        <begin position="141"/>
        <end position="143"/>
    </location>
    <ligand>
        <name>2-[(2R,5Z)-2-carboxy-4-methylthiazol-5(2H)-ylidene]ethyl phosphate</name>
        <dbReference type="ChEBI" id="CHEBI:62899"/>
    </ligand>
</feature>
<protein>
    <recommendedName>
        <fullName evidence="10">Thiamine-phosphate synthase</fullName>
        <shortName evidence="10">TP synthase</shortName>
        <shortName evidence="10">TPS</shortName>
        <ecNumber evidence="10">2.5.1.3</ecNumber>
    </recommendedName>
    <alternativeName>
        <fullName evidence="10">Thiamine-phosphate pyrophosphorylase</fullName>
        <shortName evidence="10">TMP pyrophosphorylase</shortName>
        <shortName evidence="10">TMP-PPase</shortName>
    </alternativeName>
</protein>
<feature type="domain" description="Thiamine phosphate synthase/TenI" evidence="11">
    <location>
        <begin position="7"/>
        <end position="195"/>
    </location>
</feature>
<reference evidence="12 13" key="1">
    <citation type="submission" date="2013-02" db="EMBL/GenBank/DDBJ databases">
        <title>The complete genome sequence of Corynebacterium vitaeruminis DSM 20294.</title>
        <authorList>
            <person name="Ruckert C."/>
            <person name="Albersmeier A."/>
            <person name="Kalinowski J."/>
        </authorList>
    </citation>
    <scope>NUCLEOTIDE SEQUENCE [LARGE SCALE GENOMIC DNA]</scope>
    <source>
        <strain evidence="13">ATCC 10234</strain>
    </source>
</reference>
<dbReference type="GO" id="GO:0009229">
    <property type="term" value="P:thiamine diphosphate biosynthetic process"/>
    <property type="evidence" value="ECO:0007669"/>
    <property type="project" value="UniProtKB-UniRule"/>
</dbReference>
<dbReference type="HOGENOM" id="CLU_018272_3_2_11"/>
<evidence type="ECO:0000256" key="5">
    <source>
        <dbReference type="ARBA" id="ARBA00022842"/>
    </source>
</evidence>
<evidence type="ECO:0000256" key="9">
    <source>
        <dbReference type="ARBA" id="ARBA00047883"/>
    </source>
</evidence>
<feature type="binding site" evidence="10">
    <location>
        <position position="113"/>
    </location>
    <ligand>
        <name>4-amino-2-methyl-5-(diphosphooxymethyl)pyrimidine</name>
        <dbReference type="ChEBI" id="CHEBI:57841"/>
    </ligand>
</feature>
<feature type="binding site" evidence="10">
    <location>
        <position position="94"/>
    </location>
    <ligand>
        <name>Mg(2+)</name>
        <dbReference type="ChEBI" id="CHEBI:18420"/>
    </ligand>
</feature>
<dbReference type="NCBIfam" id="NF000740">
    <property type="entry name" value="PRK00043.3-4"/>
    <property type="match status" value="1"/>
</dbReference>
<keyword evidence="3 10" id="KW-0808">Transferase</keyword>
<dbReference type="eggNOG" id="COG0352">
    <property type="taxonomic scope" value="Bacteria"/>
</dbReference>
<dbReference type="Proteomes" id="UP000019222">
    <property type="component" value="Chromosome"/>
</dbReference>
<comment type="pathway">
    <text evidence="2 10">Cofactor biosynthesis; thiamine diphosphate biosynthesis; thiamine phosphate from 4-amino-2-methyl-5-diphosphomethylpyrimidine and 4-methyl-5-(2-phosphoethyl)-thiazole: step 1/1.</text>
</comment>
<dbReference type="SUPFAM" id="SSF51391">
    <property type="entry name" value="Thiamin phosphate synthase"/>
    <property type="match status" value="1"/>
</dbReference>
<dbReference type="InterPro" id="IPR034291">
    <property type="entry name" value="TMP_synthase"/>
</dbReference>
<evidence type="ECO:0000256" key="2">
    <source>
        <dbReference type="ARBA" id="ARBA00005165"/>
    </source>
</evidence>
<comment type="catalytic activity">
    <reaction evidence="7 10">
        <text>4-methyl-5-(2-phosphooxyethyl)-thiazole + 4-amino-2-methyl-5-(diphosphooxymethyl)pyrimidine + H(+) = thiamine phosphate + diphosphate</text>
        <dbReference type="Rhea" id="RHEA:22328"/>
        <dbReference type="ChEBI" id="CHEBI:15378"/>
        <dbReference type="ChEBI" id="CHEBI:33019"/>
        <dbReference type="ChEBI" id="CHEBI:37575"/>
        <dbReference type="ChEBI" id="CHEBI:57841"/>
        <dbReference type="ChEBI" id="CHEBI:58296"/>
        <dbReference type="EC" id="2.5.1.3"/>
    </reaction>
</comment>
<keyword evidence="6 10" id="KW-0784">Thiamine biosynthesis</keyword>
<dbReference type="GO" id="GO:0005737">
    <property type="term" value="C:cytoplasm"/>
    <property type="evidence" value="ECO:0007669"/>
    <property type="project" value="TreeGrafter"/>
</dbReference>
<evidence type="ECO:0000256" key="7">
    <source>
        <dbReference type="ARBA" id="ARBA00047334"/>
    </source>
</evidence>
<dbReference type="Pfam" id="PF02581">
    <property type="entry name" value="TMP-TENI"/>
    <property type="match status" value="1"/>
</dbReference>
<dbReference type="PATRIC" id="fig|1224164.3.peg.1710"/>
<dbReference type="KEGG" id="cvt:B843_08475"/>
<dbReference type="InterPro" id="IPR013785">
    <property type="entry name" value="Aldolase_TIM"/>
</dbReference>
<comment type="cofactor">
    <cofactor evidence="10">
        <name>Mg(2+)</name>
        <dbReference type="ChEBI" id="CHEBI:18420"/>
    </cofactor>
    <text evidence="10">Binds 1 Mg(2+) ion per subunit.</text>
</comment>
<keyword evidence="5 10" id="KW-0460">Magnesium</keyword>
<feature type="binding site" evidence="10">
    <location>
        <position position="69"/>
    </location>
    <ligand>
        <name>4-amino-2-methyl-5-(diphosphooxymethyl)pyrimidine</name>
        <dbReference type="ChEBI" id="CHEBI:57841"/>
    </ligand>
</feature>
<dbReference type="EC" id="2.5.1.3" evidence="10"/>
<dbReference type="InterPro" id="IPR022998">
    <property type="entry name" value="ThiamineP_synth_TenI"/>
</dbReference>
<keyword evidence="13" id="KW-1185">Reference proteome</keyword>
<dbReference type="EMBL" id="CP004353">
    <property type="protein sequence ID" value="AHI23080.1"/>
    <property type="molecule type" value="Genomic_DNA"/>
</dbReference>
<dbReference type="InterPro" id="IPR036206">
    <property type="entry name" value="ThiamineP_synth_sf"/>
</dbReference>
<dbReference type="AlphaFoldDB" id="W5Y2G0"/>
<dbReference type="RefSeq" id="WP_038595415.1">
    <property type="nucleotide sequence ID" value="NZ_CP004353.1"/>
</dbReference>
<evidence type="ECO:0000256" key="6">
    <source>
        <dbReference type="ARBA" id="ARBA00022977"/>
    </source>
</evidence>
<keyword evidence="4 10" id="KW-0479">Metal-binding</keyword>
<proteinExistence type="inferred from homology"/>
<organism evidence="12 13">
    <name type="scientific">Corynebacterium vitaeruminis DSM 20294</name>
    <dbReference type="NCBI Taxonomy" id="1224164"/>
    <lineage>
        <taxon>Bacteria</taxon>
        <taxon>Bacillati</taxon>
        <taxon>Actinomycetota</taxon>
        <taxon>Actinomycetes</taxon>
        <taxon>Mycobacteriales</taxon>
        <taxon>Corynebacteriaceae</taxon>
        <taxon>Corynebacterium</taxon>
    </lineage>
</organism>